<sequence>MDRQGFRMEMKNGMFSLPRALSTVICPTDDRLFHHPALHWTNSLTMPLRESTSNAHRRQSRRFITGLNSVLPTPPNSAHRFVLVTSVCLRRAPLTARLMIHLLALLITGDIIRPSSLTDRLAVSSVAVVVVCLPHTITSS</sequence>
<reference evidence="1" key="1">
    <citation type="submission" date="2021-08" db="EMBL/GenBank/DDBJ databases">
        <title>WGS assembly of Ceratopteris richardii.</title>
        <authorList>
            <person name="Marchant D.B."/>
            <person name="Chen G."/>
            <person name="Jenkins J."/>
            <person name="Shu S."/>
            <person name="Leebens-Mack J."/>
            <person name="Grimwood J."/>
            <person name="Schmutz J."/>
            <person name="Soltis P."/>
            <person name="Soltis D."/>
            <person name="Chen Z.-H."/>
        </authorList>
    </citation>
    <scope>NUCLEOTIDE SEQUENCE</scope>
    <source>
        <strain evidence="1">Whitten #5841</strain>
        <tissue evidence="1">Leaf</tissue>
    </source>
</reference>
<accession>A0A8T2VKD4</accession>
<dbReference type="EMBL" id="CM035406">
    <property type="protein sequence ID" value="KAH7446063.1"/>
    <property type="molecule type" value="Genomic_DNA"/>
</dbReference>
<evidence type="ECO:0000313" key="2">
    <source>
        <dbReference type="Proteomes" id="UP000825935"/>
    </source>
</evidence>
<protein>
    <submittedName>
        <fullName evidence="1">Uncharacterized protein</fullName>
    </submittedName>
</protein>
<proteinExistence type="predicted"/>
<comment type="caution">
    <text evidence="1">The sequence shown here is derived from an EMBL/GenBank/DDBJ whole genome shotgun (WGS) entry which is preliminary data.</text>
</comment>
<dbReference type="AlphaFoldDB" id="A0A8T2VKD4"/>
<dbReference type="Proteomes" id="UP000825935">
    <property type="component" value="Chromosome 1"/>
</dbReference>
<organism evidence="1 2">
    <name type="scientific">Ceratopteris richardii</name>
    <name type="common">Triangle waterfern</name>
    <dbReference type="NCBI Taxonomy" id="49495"/>
    <lineage>
        <taxon>Eukaryota</taxon>
        <taxon>Viridiplantae</taxon>
        <taxon>Streptophyta</taxon>
        <taxon>Embryophyta</taxon>
        <taxon>Tracheophyta</taxon>
        <taxon>Polypodiopsida</taxon>
        <taxon>Polypodiidae</taxon>
        <taxon>Polypodiales</taxon>
        <taxon>Pteridineae</taxon>
        <taxon>Pteridaceae</taxon>
        <taxon>Parkerioideae</taxon>
        <taxon>Ceratopteris</taxon>
    </lineage>
</organism>
<name>A0A8T2VKD4_CERRI</name>
<evidence type="ECO:0000313" key="1">
    <source>
        <dbReference type="EMBL" id="KAH7446063.1"/>
    </source>
</evidence>
<gene>
    <name evidence="1" type="ORF">KP509_01G036800</name>
</gene>
<keyword evidence="2" id="KW-1185">Reference proteome</keyword>